<dbReference type="AlphaFoldDB" id="A0A1D9PGJ0"/>
<dbReference type="RefSeq" id="WP_063636452.1">
    <property type="nucleotide sequence ID" value="NZ_BDDG01000001.1"/>
</dbReference>
<accession>A0A1D9PGJ0</accession>
<reference evidence="2" key="1">
    <citation type="submission" date="2020-10" db="EMBL/GenBank/DDBJ databases">
        <title>Complete genome sequence of Bacillus velezensis NST6.</title>
        <authorList>
            <person name="Choi J."/>
        </authorList>
    </citation>
    <scope>NUCLEOTIDE SEQUENCE [LARGE SCALE GENOMIC DNA]</scope>
    <source>
        <strain evidence="2">NST6</strain>
    </source>
</reference>
<gene>
    <name evidence="1" type="ORF">BACVE_003828</name>
</gene>
<dbReference type="EMBL" id="CP063687">
    <property type="protein sequence ID" value="QOY28786.1"/>
    <property type="molecule type" value="Genomic_DNA"/>
</dbReference>
<proteinExistence type="predicted"/>
<dbReference type="Proteomes" id="UP000587477">
    <property type="component" value="Chromosome"/>
</dbReference>
<protein>
    <submittedName>
        <fullName evidence="1">Uncharacterized protein</fullName>
    </submittedName>
</protein>
<name>A0A1D9PGJ0_BACVE</name>
<sequence>MTNDQMRDKVRHMISAGYEDGGIAEYDEYNNMLQDFFENELIDLLPKKALQCIIEKFEEIHESGPWDGCLLTGNY</sequence>
<evidence type="ECO:0000313" key="1">
    <source>
        <dbReference type="EMBL" id="QOY28786.1"/>
    </source>
</evidence>
<organism evidence="1 2">
    <name type="scientific">Bacillus velezensis</name>
    <dbReference type="NCBI Taxonomy" id="492670"/>
    <lineage>
        <taxon>Bacteria</taxon>
        <taxon>Bacillati</taxon>
        <taxon>Bacillota</taxon>
        <taxon>Bacilli</taxon>
        <taxon>Bacillales</taxon>
        <taxon>Bacillaceae</taxon>
        <taxon>Bacillus</taxon>
        <taxon>Bacillus amyloliquefaciens group</taxon>
    </lineage>
</organism>
<evidence type="ECO:0000313" key="2">
    <source>
        <dbReference type="Proteomes" id="UP000587477"/>
    </source>
</evidence>